<evidence type="ECO:0000313" key="3">
    <source>
        <dbReference type="Proteomes" id="UP000198575"/>
    </source>
</evidence>
<organism evidence="2 3">
    <name type="scientific">Dokdonella immobilis</name>
    <dbReference type="NCBI Taxonomy" id="578942"/>
    <lineage>
        <taxon>Bacteria</taxon>
        <taxon>Pseudomonadati</taxon>
        <taxon>Pseudomonadota</taxon>
        <taxon>Gammaproteobacteria</taxon>
        <taxon>Lysobacterales</taxon>
        <taxon>Rhodanobacteraceae</taxon>
        <taxon>Dokdonella</taxon>
    </lineage>
</organism>
<gene>
    <name evidence="2" type="ORF">SAMN05216289_1273</name>
</gene>
<keyword evidence="3" id="KW-1185">Reference proteome</keyword>
<proteinExistence type="predicted"/>
<dbReference type="NCBIfam" id="NF041518">
    <property type="entry name" value="choice_anch_Q"/>
    <property type="match status" value="1"/>
</dbReference>
<dbReference type="InterPro" id="IPR011050">
    <property type="entry name" value="Pectin_lyase_fold/virulence"/>
</dbReference>
<evidence type="ECO:0000256" key="1">
    <source>
        <dbReference type="SAM" id="SignalP"/>
    </source>
</evidence>
<sequence>MWRRLWVPLFGAIAAVAASPACAATFCISTVGGIQSALIIAANNGENDIISVVGGAYSLTAPLTFNSTETRSLALEGGWNAGCTSRTGAETVLGGQNQVAILDIFSDSGSLSILHLTMAGGRSTGSLDAPIELSGNTGDVLVELNQFIGNRSVAGVGAVSAYAGSGHLRFRNNLVVGNRGAVVGGAFLIQDSGEAWVTGNTIAANIADQTDTVGGLVITGNGHFSLSDNILWNNAGTTNVDFRANSTHSRFHNDIGLLGNGTAADQILGEQYVDPIFEPCSGFLCLSFKLSGTSPLVNAGFDAPAGGQSNTDLAGAARLIGTHVDIGAYESDVLFADDFDQVVENGG</sequence>
<dbReference type="InterPro" id="IPR059226">
    <property type="entry name" value="Choice_anch_Q_dom"/>
</dbReference>
<dbReference type="RefSeq" id="WP_139225047.1">
    <property type="nucleotide sequence ID" value="NZ_FOVF01000027.1"/>
</dbReference>
<feature type="chain" id="PRO_5011533035" description="Right handed beta helix region" evidence="1">
    <location>
        <begin position="24"/>
        <end position="347"/>
    </location>
</feature>
<keyword evidence="1" id="KW-0732">Signal</keyword>
<accession>A0A1I4ZMI2</accession>
<name>A0A1I4ZMI2_9GAMM</name>
<evidence type="ECO:0008006" key="4">
    <source>
        <dbReference type="Google" id="ProtNLM"/>
    </source>
</evidence>
<dbReference type="AlphaFoldDB" id="A0A1I4ZMI2"/>
<dbReference type="SUPFAM" id="SSF51126">
    <property type="entry name" value="Pectin lyase-like"/>
    <property type="match status" value="1"/>
</dbReference>
<protein>
    <recommendedName>
        <fullName evidence="4">Right handed beta helix region</fullName>
    </recommendedName>
</protein>
<dbReference type="OrthoDB" id="5931607at2"/>
<reference evidence="2 3" key="1">
    <citation type="submission" date="2016-10" db="EMBL/GenBank/DDBJ databases">
        <authorList>
            <person name="de Groot N.N."/>
        </authorList>
    </citation>
    <scope>NUCLEOTIDE SEQUENCE [LARGE SCALE GENOMIC DNA]</scope>
    <source>
        <strain evidence="2 3">CGMCC 1.7659</strain>
    </source>
</reference>
<feature type="signal peptide" evidence="1">
    <location>
        <begin position="1"/>
        <end position="23"/>
    </location>
</feature>
<evidence type="ECO:0000313" key="2">
    <source>
        <dbReference type="EMBL" id="SFN51180.1"/>
    </source>
</evidence>
<dbReference type="Proteomes" id="UP000198575">
    <property type="component" value="Unassembled WGS sequence"/>
</dbReference>
<dbReference type="EMBL" id="FOVF01000027">
    <property type="protein sequence ID" value="SFN51180.1"/>
    <property type="molecule type" value="Genomic_DNA"/>
</dbReference>